<dbReference type="Proteomes" id="UP000245506">
    <property type="component" value="Unassembled WGS sequence"/>
</dbReference>
<dbReference type="EMBL" id="QGKL01000043">
    <property type="protein sequence ID" value="PWQ93086.1"/>
    <property type="molecule type" value="Genomic_DNA"/>
</dbReference>
<accession>A0A317C316</accession>
<keyword evidence="2" id="KW-1185">Reference proteome</keyword>
<dbReference type="AlphaFoldDB" id="A0A317C316"/>
<gene>
    <name evidence="1" type="ORF">DKT75_20565</name>
</gene>
<evidence type="ECO:0000313" key="1">
    <source>
        <dbReference type="EMBL" id="PWQ93086.1"/>
    </source>
</evidence>
<protein>
    <submittedName>
        <fullName evidence="1">Uncharacterized protein</fullName>
    </submittedName>
</protein>
<organism evidence="1 2">
    <name type="scientific">Leucothrix arctica</name>
    <dbReference type="NCBI Taxonomy" id="1481894"/>
    <lineage>
        <taxon>Bacteria</taxon>
        <taxon>Pseudomonadati</taxon>
        <taxon>Pseudomonadota</taxon>
        <taxon>Gammaproteobacteria</taxon>
        <taxon>Thiotrichales</taxon>
        <taxon>Thiotrichaceae</taxon>
        <taxon>Leucothrix</taxon>
    </lineage>
</organism>
<reference evidence="1 2" key="1">
    <citation type="submission" date="2018-05" db="EMBL/GenBank/DDBJ databases">
        <title>Leucothrix arctica sp. nov., isolated from Arctic seawater.</title>
        <authorList>
            <person name="Choi A."/>
            <person name="Baek K."/>
        </authorList>
    </citation>
    <scope>NUCLEOTIDE SEQUENCE [LARGE SCALE GENOMIC DNA]</scope>
    <source>
        <strain evidence="1 2">IMCC9719</strain>
    </source>
</reference>
<name>A0A317C316_9GAMM</name>
<proteinExistence type="predicted"/>
<evidence type="ECO:0000313" key="2">
    <source>
        <dbReference type="Proteomes" id="UP000245506"/>
    </source>
</evidence>
<sequence length="74" mass="8485">MINLVSVFKEGFFVLKKFEMTSKPFFNDLNFIKSVKPFIATMGKFPLLKREATRGVIFGGNKKSTGVFHNQRSH</sequence>
<comment type="caution">
    <text evidence="1">The sequence shown here is derived from an EMBL/GenBank/DDBJ whole genome shotgun (WGS) entry which is preliminary data.</text>
</comment>